<feature type="non-terminal residue" evidence="2">
    <location>
        <position position="118"/>
    </location>
</feature>
<dbReference type="Pfam" id="PF06100">
    <property type="entry name" value="MCRA"/>
    <property type="match status" value="1"/>
</dbReference>
<dbReference type="eggNOG" id="COG4716">
    <property type="taxonomic scope" value="Bacteria"/>
</dbReference>
<dbReference type="GO" id="GO:0006631">
    <property type="term" value="P:fatty acid metabolic process"/>
    <property type="evidence" value="ECO:0007669"/>
    <property type="project" value="InterPro"/>
</dbReference>
<name>A6NTV2_9FIRM</name>
<accession>A6NTV2</accession>
<organism evidence="2 3">
    <name type="scientific">Pseudoflavonifractor capillosus ATCC 29799</name>
    <dbReference type="NCBI Taxonomy" id="411467"/>
    <lineage>
        <taxon>Bacteria</taxon>
        <taxon>Bacillati</taxon>
        <taxon>Bacillota</taxon>
        <taxon>Clostridia</taxon>
        <taxon>Eubacteriales</taxon>
        <taxon>Oscillospiraceae</taxon>
        <taxon>Pseudoflavonifractor</taxon>
    </lineage>
</organism>
<keyword evidence="3" id="KW-1185">Reference proteome</keyword>
<protein>
    <submittedName>
        <fullName evidence="2">Uncharacterized protein</fullName>
    </submittedName>
</protein>
<dbReference type="AlphaFoldDB" id="A6NTV2"/>
<dbReference type="GO" id="GO:0050151">
    <property type="term" value="F:oleate hydratase activity"/>
    <property type="evidence" value="ECO:0007669"/>
    <property type="project" value="InterPro"/>
</dbReference>
<dbReference type="EMBL" id="AAXG02000011">
    <property type="protein sequence ID" value="EDN00299.1"/>
    <property type="molecule type" value="Genomic_DNA"/>
</dbReference>
<dbReference type="InterPro" id="IPR010354">
    <property type="entry name" value="Oleate_hydratase"/>
</dbReference>
<dbReference type="GO" id="GO:0071949">
    <property type="term" value="F:FAD binding"/>
    <property type="evidence" value="ECO:0007669"/>
    <property type="project" value="InterPro"/>
</dbReference>
<dbReference type="STRING" id="411467.BACCAP_01631"/>
<dbReference type="Proteomes" id="UP000003639">
    <property type="component" value="Unassembled WGS sequence"/>
</dbReference>
<dbReference type="PANTHER" id="PTHR37417">
    <property type="entry name" value="67 KDA MYOSIN-CROSS-REACTIVE ANTIGEN FAMILY PROTEIN (AFU_ORTHOLOGUE AFUA_5G09970)"/>
    <property type="match status" value="1"/>
</dbReference>
<evidence type="ECO:0000313" key="2">
    <source>
        <dbReference type="EMBL" id="EDN00299.1"/>
    </source>
</evidence>
<reference evidence="2 3" key="1">
    <citation type="submission" date="2007-04" db="EMBL/GenBank/DDBJ databases">
        <authorList>
            <person name="Fulton L."/>
            <person name="Clifton S."/>
            <person name="Fulton B."/>
            <person name="Xu J."/>
            <person name="Minx P."/>
            <person name="Pepin K.H."/>
            <person name="Johnson M."/>
            <person name="Thiruvilangam P."/>
            <person name="Bhonagiri V."/>
            <person name="Nash W.E."/>
            <person name="Mardis E.R."/>
            <person name="Wilson R.K."/>
        </authorList>
    </citation>
    <scope>NUCLEOTIDE SEQUENCE [LARGE SCALE GENOMIC DNA]</scope>
    <source>
        <strain evidence="2 3">ATCC 29799</strain>
    </source>
</reference>
<feature type="compositionally biased region" description="Basic and acidic residues" evidence="1">
    <location>
        <begin position="33"/>
        <end position="42"/>
    </location>
</feature>
<dbReference type="SUPFAM" id="SSF51905">
    <property type="entry name" value="FAD/NAD(P)-binding domain"/>
    <property type="match status" value="1"/>
</dbReference>
<reference evidence="2 3" key="2">
    <citation type="submission" date="2007-06" db="EMBL/GenBank/DDBJ databases">
        <title>Draft genome sequence of Pseudoflavonifractor capillosus ATCC 29799.</title>
        <authorList>
            <person name="Sudarsanam P."/>
            <person name="Ley R."/>
            <person name="Guruge J."/>
            <person name="Turnbaugh P.J."/>
            <person name="Mahowald M."/>
            <person name="Liep D."/>
            <person name="Gordon J."/>
        </authorList>
    </citation>
    <scope>NUCLEOTIDE SEQUENCE [LARGE SCALE GENOMIC DNA]</scope>
    <source>
        <strain evidence="2 3">ATCC 29799</strain>
    </source>
</reference>
<dbReference type="Gene3D" id="3.50.50.60">
    <property type="entry name" value="FAD/NAD(P)-binding domain"/>
    <property type="match status" value="1"/>
</dbReference>
<proteinExistence type="predicted"/>
<evidence type="ECO:0000313" key="3">
    <source>
        <dbReference type="Proteomes" id="UP000003639"/>
    </source>
</evidence>
<evidence type="ECO:0000256" key="1">
    <source>
        <dbReference type="SAM" id="MobiDB-lite"/>
    </source>
</evidence>
<sequence>MAKNLGKLTAAAAGLAGAGAAVVLAKKAAQSRKAPEGHEAESSYRNTELGRHGKNKKGIYYSNGNYEAFARPEKPEGVEEKNAYIVGSGLAALAAACFLVRDGQMPGSHIHILEAMDI</sequence>
<dbReference type="RefSeq" id="WP_006572179.1">
    <property type="nucleotide sequence ID" value="NZ_AAXG02000011.1"/>
</dbReference>
<dbReference type="PANTHER" id="PTHR37417:SF3">
    <property type="entry name" value="MYOSIN-CROSSREACTIVE PROTEIN"/>
    <property type="match status" value="1"/>
</dbReference>
<gene>
    <name evidence="2" type="ORF">BACCAP_01631</name>
</gene>
<feature type="region of interest" description="Disordered" evidence="1">
    <location>
        <begin position="30"/>
        <end position="51"/>
    </location>
</feature>
<comment type="caution">
    <text evidence="2">The sequence shown here is derived from an EMBL/GenBank/DDBJ whole genome shotgun (WGS) entry which is preliminary data.</text>
</comment>
<dbReference type="InterPro" id="IPR036188">
    <property type="entry name" value="FAD/NAD-bd_sf"/>
</dbReference>